<evidence type="ECO:0000313" key="3">
    <source>
        <dbReference type="Proteomes" id="UP001516023"/>
    </source>
</evidence>
<dbReference type="SUPFAM" id="SSF54637">
    <property type="entry name" value="Thioesterase/thiol ester dehydrase-isomerase"/>
    <property type="match status" value="1"/>
</dbReference>
<keyword evidence="3" id="KW-1185">Reference proteome</keyword>
<dbReference type="Gene3D" id="3.10.129.10">
    <property type="entry name" value="Hotdog Thioesterase"/>
    <property type="match status" value="1"/>
</dbReference>
<dbReference type="InterPro" id="IPR029069">
    <property type="entry name" value="HotDog_dom_sf"/>
</dbReference>
<comment type="caution">
    <text evidence="2">The sequence shown here is derived from an EMBL/GenBank/DDBJ whole genome shotgun (WGS) entry which is preliminary data.</text>
</comment>
<dbReference type="InterPro" id="IPR052061">
    <property type="entry name" value="PTE-AB_protein"/>
</dbReference>
<dbReference type="InterPro" id="IPR006683">
    <property type="entry name" value="Thioestr_dom"/>
</dbReference>
<dbReference type="AlphaFoldDB" id="A0ABD3PHR5"/>
<proteinExistence type="predicted"/>
<dbReference type="PANTHER" id="PTHR47260:SF1">
    <property type="entry name" value="UPF0644 PROTEIN PB2B4.06"/>
    <property type="match status" value="1"/>
</dbReference>
<dbReference type="EMBL" id="JABMIG020000187">
    <property type="protein sequence ID" value="KAL3786826.1"/>
    <property type="molecule type" value="Genomic_DNA"/>
</dbReference>
<protein>
    <recommendedName>
        <fullName evidence="1">Thioesterase domain-containing protein</fullName>
    </recommendedName>
</protein>
<name>A0ABD3PHR5_9STRA</name>
<reference evidence="2 3" key="1">
    <citation type="journal article" date="2020" name="G3 (Bethesda)">
        <title>Improved Reference Genome for Cyclotella cryptica CCMP332, a Model for Cell Wall Morphogenesis, Salinity Adaptation, and Lipid Production in Diatoms (Bacillariophyta).</title>
        <authorList>
            <person name="Roberts W.R."/>
            <person name="Downey K.M."/>
            <person name="Ruck E.C."/>
            <person name="Traller J.C."/>
            <person name="Alverson A.J."/>
        </authorList>
    </citation>
    <scope>NUCLEOTIDE SEQUENCE [LARGE SCALE GENOMIC DNA]</scope>
    <source>
        <strain evidence="2 3">CCMP332</strain>
    </source>
</reference>
<gene>
    <name evidence="2" type="ORF">HJC23_008100</name>
</gene>
<evidence type="ECO:0000313" key="2">
    <source>
        <dbReference type="EMBL" id="KAL3786826.1"/>
    </source>
</evidence>
<dbReference type="Proteomes" id="UP001516023">
    <property type="component" value="Unassembled WGS sequence"/>
</dbReference>
<dbReference type="CDD" id="cd03443">
    <property type="entry name" value="PaaI_thioesterase"/>
    <property type="match status" value="1"/>
</dbReference>
<evidence type="ECO:0000259" key="1">
    <source>
        <dbReference type="Pfam" id="PF03061"/>
    </source>
</evidence>
<accession>A0ABD3PHR5</accession>
<sequence length="289" mass="31814">MGSFFPPRSRGSRAGIEGIILAMAAALASLQQARGNRDFTLDQKASTAFLSSKTKINYRYNNVLIRHARGRTEPTTSSFFPRNSVCSCESSAQGINESVQFNNDAAGTNDLYIKLNPDHVERTSLQDTHALFGTLRGDGLIERYNVYRRVHSGRGIDAHPQKEIIVVDLKLGHKLNGHDKIVHGGIISLLIDEGLGWAAYESLVHHNGQLSKEFTTNNTLLVTANLNIDFRAPFMAGSEAVIRVHLDEEKTTGRKMYFVAKLESLDGSVVFAEASGLFLCVPKEKISLP</sequence>
<feature type="domain" description="Thioesterase" evidence="1">
    <location>
        <begin position="181"/>
        <end position="267"/>
    </location>
</feature>
<dbReference type="PANTHER" id="PTHR47260">
    <property type="entry name" value="UPF0644 PROTEIN PB2B4.06"/>
    <property type="match status" value="1"/>
</dbReference>
<organism evidence="2 3">
    <name type="scientific">Cyclotella cryptica</name>
    <dbReference type="NCBI Taxonomy" id="29204"/>
    <lineage>
        <taxon>Eukaryota</taxon>
        <taxon>Sar</taxon>
        <taxon>Stramenopiles</taxon>
        <taxon>Ochrophyta</taxon>
        <taxon>Bacillariophyta</taxon>
        <taxon>Coscinodiscophyceae</taxon>
        <taxon>Thalassiosirophycidae</taxon>
        <taxon>Stephanodiscales</taxon>
        <taxon>Stephanodiscaceae</taxon>
        <taxon>Cyclotella</taxon>
    </lineage>
</organism>
<dbReference type="Pfam" id="PF03061">
    <property type="entry name" value="4HBT"/>
    <property type="match status" value="1"/>
</dbReference>